<reference evidence="3 4" key="1">
    <citation type="submission" date="2023-01" db="EMBL/GenBank/DDBJ databases">
        <title>Analysis of 21 Apiospora genomes using comparative genomics revels a genus with tremendous synthesis potential of carbohydrate active enzymes and secondary metabolites.</title>
        <authorList>
            <person name="Sorensen T."/>
        </authorList>
    </citation>
    <scope>NUCLEOTIDE SEQUENCE [LARGE SCALE GENOMIC DNA]</scope>
    <source>
        <strain evidence="3 4">CBS 24483</strain>
    </source>
</reference>
<dbReference type="CDD" id="cd09917">
    <property type="entry name" value="F-box_SF"/>
    <property type="match status" value="1"/>
</dbReference>
<evidence type="ECO:0000256" key="1">
    <source>
        <dbReference type="SAM" id="MobiDB-lite"/>
    </source>
</evidence>
<feature type="domain" description="F-box" evidence="2">
    <location>
        <begin position="43"/>
        <end position="90"/>
    </location>
</feature>
<accession>A0ABR1PSH4</accession>
<evidence type="ECO:0000259" key="2">
    <source>
        <dbReference type="PROSITE" id="PS50181"/>
    </source>
</evidence>
<dbReference type="SUPFAM" id="SSF81383">
    <property type="entry name" value="F-box domain"/>
    <property type="match status" value="1"/>
</dbReference>
<organism evidence="3 4">
    <name type="scientific">Apiospora aurea</name>
    <dbReference type="NCBI Taxonomy" id="335848"/>
    <lineage>
        <taxon>Eukaryota</taxon>
        <taxon>Fungi</taxon>
        <taxon>Dikarya</taxon>
        <taxon>Ascomycota</taxon>
        <taxon>Pezizomycotina</taxon>
        <taxon>Sordariomycetes</taxon>
        <taxon>Xylariomycetidae</taxon>
        <taxon>Amphisphaeriales</taxon>
        <taxon>Apiosporaceae</taxon>
        <taxon>Apiospora</taxon>
    </lineage>
</organism>
<proteinExistence type="predicted"/>
<dbReference type="GeneID" id="92083549"/>
<gene>
    <name evidence="3" type="ORF">PG986_014265</name>
</gene>
<comment type="caution">
    <text evidence="3">The sequence shown here is derived from an EMBL/GenBank/DDBJ whole genome shotgun (WGS) entry which is preliminary data.</text>
</comment>
<feature type="region of interest" description="Disordered" evidence="1">
    <location>
        <begin position="1"/>
        <end position="22"/>
    </location>
</feature>
<protein>
    <recommendedName>
        <fullName evidence="2">F-box domain-containing protein</fullName>
    </recommendedName>
</protein>
<name>A0ABR1PSH4_9PEZI</name>
<keyword evidence="4" id="KW-1185">Reference proteome</keyword>
<evidence type="ECO:0000313" key="4">
    <source>
        <dbReference type="Proteomes" id="UP001391051"/>
    </source>
</evidence>
<dbReference type="PROSITE" id="PS50181">
    <property type="entry name" value="FBOX"/>
    <property type="match status" value="1"/>
</dbReference>
<dbReference type="Proteomes" id="UP001391051">
    <property type="component" value="Unassembled WGS sequence"/>
</dbReference>
<dbReference type="InterPro" id="IPR001810">
    <property type="entry name" value="F-box_dom"/>
</dbReference>
<dbReference type="InterPro" id="IPR036047">
    <property type="entry name" value="F-box-like_dom_sf"/>
</dbReference>
<evidence type="ECO:0000313" key="3">
    <source>
        <dbReference type="EMBL" id="KAK7937397.1"/>
    </source>
</evidence>
<dbReference type="Pfam" id="PF12937">
    <property type="entry name" value="F-box-like"/>
    <property type="match status" value="1"/>
</dbReference>
<sequence length="360" mass="40178">MAESNNIVQQPHGSQANDDTAKTSNEMAGCITPLDDLNTEQSPPGYLCLPNELVLDIFGYLPQDTLHQLRLVNRATRRLLPPQRMVLRRRSQHALFDAVAMALNAPPDSIGDLKKLAFAINDDREEICGYRVPRRCQTLLQDDKLVPAVFKLVTKLNSGASPKLRGLQMDASIFTSSQRVDLERLLLENAAQKWSINTLDLVWQRRAGTYLLKALIRKVTVLTAVQTNTPPISLHSSRRCFLWQDIFSNHATSLQKAGCVFRVEEPPYNLDDTINQIACFKQCPNLKWLVLRSVSGSRSLFSQGDENRCLAWGAQLAEAICQVPSLTQLAIVLSGYVAFGVQASPQARRAIQTVMGEQRI</sequence>
<dbReference type="RefSeq" id="XP_066692725.1">
    <property type="nucleotide sequence ID" value="XM_066850487.1"/>
</dbReference>
<dbReference type="EMBL" id="JAQQWE010000010">
    <property type="protein sequence ID" value="KAK7937397.1"/>
    <property type="molecule type" value="Genomic_DNA"/>
</dbReference>